<dbReference type="NCBIfam" id="TIGR03816">
    <property type="entry name" value="tadE_like_DECH"/>
    <property type="match status" value="1"/>
</dbReference>
<name>A0ABU0WU04_9PSEU</name>
<protein>
    <submittedName>
        <fullName evidence="4">Flp pilus-assembly TadE/G-like family protein</fullName>
    </submittedName>
</protein>
<keyword evidence="5" id="KW-1185">Reference proteome</keyword>
<keyword evidence="2" id="KW-0472">Membrane</keyword>
<keyword evidence="2" id="KW-0812">Transmembrane</keyword>
<gene>
    <name evidence="4" type="ORF">CKY47_04910</name>
</gene>
<proteinExistence type="predicted"/>
<feature type="region of interest" description="Disordered" evidence="1">
    <location>
        <begin position="1"/>
        <end position="33"/>
    </location>
</feature>
<dbReference type="Proteomes" id="UP001225605">
    <property type="component" value="Unassembled WGS sequence"/>
</dbReference>
<dbReference type="Pfam" id="PF13400">
    <property type="entry name" value="Tad"/>
    <property type="match status" value="1"/>
</dbReference>
<comment type="caution">
    <text evidence="4">The sequence shown here is derived from an EMBL/GenBank/DDBJ whole genome shotgun (WGS) entry which is preliminary data.</text>
</comment>
<organism evidence="4 5">
    <name type="scientific">Saccharothrix yanglingensis</name>
    <dbReference type="NCBI Taxonomy" id="659496"/>
    <lineage>
        <taxon>Bacteria</taxon>
        <taxon>Bacillati</taxon>
        <taxon>Actinomycetota</taxon>
        <taxon>Actinomycetes</taxon>
        <taxon>Pseudonocardiales</taxon>
        <taxon>Pseudonocardiaceae</taxon>
        <taxon>Saccharothrix</taxon>
    </lineage>
</organism>
<sequence length="180" mass="17833">MKGWPAGWWTSSRREGPRSRCGGSGRGKGRGKAGEAVRGCGSRCGCPGSGSSCGLGLTRWWSRVSGKGGGDAERGAASVFAVAVVGVWGALVVVGVLVGEGVVARHRVEAAADLGALAAASWVVEGVDVACSRAGRVVGRMGARLDGCVVDGWEVEVVVSGGGSLFGAPGARARAGPAEG</sequence>
<accession>A0ABU0WU04</accession>
<evidence type="ECO:0000313" key="4">
    <source>
        <dbReference type="EMBL" id="MDQ2583331.1"/>
    </source>
</evidence>
<evidence type="ECO:0000256" key="2">
    <source>
        <dbReference type="SAM" id="Phobius"/>
    </source>
</evidence>
<evidence type="ECO:0000256" key="1">
    <source>
        <dbReference type="SAM" id="MobiDB-lite"/>
    </source>
</evidence>
<evidence type="ECO:0000259" key="3">
    <source>
        <dbReference type="Pfam" id="PF13400"/>
    </source>
</evidence>
<dbReference type="InterPro" id="IPR021202">
    <property type="entry name" value="Rv3654c-like"/>
</dbReference>
<keyword evidence="2" id="KW-1133">Transmembrane helix</keyword>
<feature type="transmembrane region" description="Helical" evidence="2">
    <location>
        <begin position="76"/>
        <end position="98"/>
    </location>
</feature>
<dbReference type="EMBL" id="NSDM01000001">
    <property type="protein sequence ID" value="MDQ2583331.1"/>
    <property type="molecule type" value="Genomic_DNA"/>
</dbReference>
<reference evidence="4 5" key="1">
    <citation type="submission" date="2017-06" db="EMBL/GenBank/DDBJ databases">
        <title>Cultured bacterium strain Saccharothrix yanglingensis Hhs.015.</title>
        <authorList>
            <person name="Xia Y."/>
        </authorList>
    </citation>
    <scope>NUCLEOTIDE SEQUENCE [LARGE SCALE GENOMIC DNA]</scope>
    <source>
        <strain evidence="4 5">Hhs.015</strain>
    </source>
</reference>
<dbReference type="InterPro" id="IPR028087">
    <property type="entry name" value="Tad_N"/>
</dbReference>
<feature type="domain" description="Putative Flp pilus-assembly TadG-like N-terminal" evidence="3">
    <location>
        <begin position="75"/>
        <end position="120"/>
    </location>
</feature>
<evidence type="ECO:0000313" key="5">
    <source>
        <dbReference type="Proteomes" id="UP001225605"/>
    </source>
</evidence>